<dbReference type="InterPro" id="IPR003599">
    <property type="entry name" value="Ig_sub"/>
</dbReference>
<evidence type="ECO:0000256" key="2">
    <source>
        <dbReference type="ARBA" id="ARBA00041781"/>
    </source>
</evidence>
<comment type="subunit">
    <text evidence="4">Predominantly monomer of isoform CD22-beta. Also found as heterodimer of isoform CD22-beta and a shorter isoform. Interacts with PTPN6/SHP-1, LYN, SYK, PIK3R1/PIK3R2 and PLCG1 upon phosphorylation. Interacts with GRB2, INPP5D and SHC1 upon phosphorylation. May form a complex with INPP5D/SHIP, GRB2 and SHC1.</text>
</comment>
<evidence type="ECO:0000256" key="7">
    <source>
        <dbReference type="SAM" id="SignalP"/>
    </source>
</evidence>
<keyword evidence="6" id="KW-1133">Transmembrane helix</keyword>
<evidence type="ECO:0000256" key="6">
    <source>
        <dbReference type="SAM" id="Phobius"/>
    </source>
</evidence>
<dbReference type="CDD" id="cd00096">
    <property type="entry name" value="Ig"/>
    <property type="match status" value="1"/>
</dbReference>
<dbReference type="OrthoDB" id="10039395at2759"/>
<proteinExistence type="predicted"/>
<dbReference type="Gene3D" id="2.60.40.10">
    <property type="entry name" value="Immunoglobulins"/>
    <property type="match status" value="4"/>
</dbReference>
<reference evidence="10" key="1">
    <citation type="submission" date="2025-08" db="UniProtKB">
        <authorList>
            <consortium name="RefSeq"/>
        </authorList>
    </citation>
    <scope>IDENTIFICATION</scope>
</reference>
<feature type="domain" description="Ig-like" evidence="8">
    <location>
        <begin position="417"/>
        <end position="497"/>
    </location>
</feature>
<feature type="compositionally biased region" description="Acidic residues" evidence="5">
    <location>
        <begin position="631"/>
        <end position="644"/>
    </location>
</feature>
<sequence>MRGAAMSLTAAASGLVVFLLSVSAVQGQYGWGATYSSTQICAVKGSTVEISCSYRYPSTINHQVNTVQKTFWFTQKKDGELVDLTTASEYAGRVEDLCGNNRCTLRIKNLRESDSAEYRFRFKTNKDTYTASPGVTLSVTDPDLLVIGKTIVHQSNSKAELQCHSRCILPHDPSYIWYKNGQNIRGETSSSFSVYFDSADSFSCALKGHENFPSPSQCVDGQTCNRVIHTDRSICAFKGSSVDISCIYSSYESITDGFWFSPERYHQGQNPSQPEDLSEDSQYAGRVQILETERGHSTLRISDLRDSDSAQYLFKFKTPSFEWRSDLPGTTLTVTALQVQVIRAKVYNYSTEAELKCHSSCSPAGSLNYVWFKNGEKITSMNTSSYEGLFQPRDNIYCALEGHEDFPSPAVYGPKPPSVSVSPSAEIEEGSSVTLTCSSDANPAANYTWYKKDGSADLSSVSEGPRLVLSSIQSSDSGQHYCRAENLLGSRTSESISIDVKYSPKPPSVSVSPSAEIEEGSSVTLTCSSDANPAANYTWYKEDEDSPKASGQIFTITDFRAEHSGSYSCGAQNKLGRSNSTFHLIVVAGSSTMIVNIIRTTLGVLILIPVFLLSLWMRKKKALRSTTEAPAPEEIELDSDPEYENDSHTAAQTEDTEEQEDMV</sequence>
<dbReference type="FunCoup" id="A0A6P8TWA5">
    <property type="interactions" value="719"/>
</dbReference>
<feature type="signal peptide" evidence="7">
    <location>
        <begin position="1"/>
        <end position="27"/>
    </location>
</feature>
<dbReference type="PROSITE" id="PS50835">
    <property type="entry name" value="IG_LIKE"/>
    <property type="match status" value="3"/>
</dbReference>
<dbReference type="PANTHER" id="PTHR46013">
    <property type="entry name" value="VASCULAR CELL ADHESION MOLECULE 1"/>
    <property type="match status" value="1"/>
</dbReference>
<organism evidence="9 10">
    <name type="scientific">Gymnodraco acuticeps</name>
    <name type="common">Antarctic dragonfish</name>
    <dbReference type="NCBI Taxonomy" id="8218"/>
    <lineage>
        <taxon>Eukaryota</taxon>
        <taxon>Metazoa</taxon>
        <taxon>Chordata</taxon>
        <taxon>Craniata</taxon>
        <taxon>Vertebrata</taxon>
        <taxon>Euteleostomi</taxon>
        <taxon>Actinopterygii</taxon>
        <taxon>Neopterygii</taxon>
        <taxon>Teleostei</taxon>
        <taxon>Neoteleostei</taxon>
        <taxon>Acanthomorphata</taxon>
        <taxon>Eupercaria</taxon>
        <taxon>Perciformes</taxon>
        <taxon>Notothenioidei</taxon>
        <taxon>Bathydraconidae</taxon>
        <taxon>Gymnodraco</taxon>
    </lineage>
</organism>
<evidence type="ECO:0000256" key="1">
    <source>
        <dbReference type="ARBA" id="ARBA00040106"/>
    </source>
</evidence>
<evidence type="ECO:0000313" key="10">
    <source>
        <dbReference type="RefSeq" id="XP_034062770.1"/>
    </source>
</evidence>
<evidence type="ECO:0000256" key="5">
    <source>
        <dbReference type="SAM" id="MobiDB-lite"/>
    </source>
</evidence>
<dbReference type="KEGG" id="gacu:117540284"/>
<gene>
    <name evidence="10" type="primary">LOC117540284</name>
</gene>
<keyword evidence="7" id="KW-0732">Signal</keyword>
<dbReference type="InterPro" id="IPR056386">
    <property type="entry name" value="Ig_CD22"/>
</dbReference>
<feature type="region of interest" description="Disordered" evidence="5">
    <location>
        <begin position="623"/>
        <end position="663"/>
    </location>
</feature>
<dbReference type="Pfam" id="PF24518">
    <property type="entry name" value="Ig_CD22"/>
    <property type="match status" value="1"/>
</dbReference>
<dbReference type="RefSeq" id="XP_034062770.1">
    <property type="nucleotide sequence ID" value="XM_034206879.1"/>
</dbReference>
<keyword evidence="6" id="KW-0812">Transmembrane</keyword>
<dbReference type="InterPro" id="IPR003598">
    <property type="entry name" value="Ig_sub2"/>
</dbReference>
<dbReference type="Pfam" id="PF13927">
    <property type="entry name" value="Ig_3"/>
    <property type="match status" value="2"/>
</dbReference>
<feature type="compositionally biased region" description="Acidic residues" evidence="5">
    <location>
        <begin position="654"/>
        <end position="663"/>
    </location>
</feature>
<dbReference type="PANTHER" id="PTHR46013:SF4">
    <property type="entry name" value="B-CELL RECEPTOR CD22-RELATED"/>
    <property type="match status" value="1"/>
</dbReference>
<dbReference type="InParanoid" id="A0A6P8TWA5"/>
<protein>
    <recommendedName>
        <fullName evidence="1">B-cell receptor CD22</fullName>
    </recommendedName>
    <alternativeName>
        <fullName evidence="2">Sialic acid-binding Ig-like lectin 2</fullName>
    </alternativeName>
</protein>
<evidence type="ECO:0000313" key="9">
    <source>
        <dbReference type="Proteomes" id="UP000515161"/>
    </source>
</evidence>
<name>A0A6P8TWA5_GYMAC</name>
<comment type="function">
    <text evidence="3">Most highly expressed siglec (sialic acid-binding immunoglobulin-like lectin) on B-cells that plays a role in various aspects of B-cell biology including differentiation, antigen presentation, and trafficking to bone marrow. Binds to alpha 2,6-linked sialic acid residues of surface molecules such as CD22 itself, CD45 and IgM in a cis configuration. Can also bind to ligands on other cells as an adhesion molecule in a trans configuration. Acts as an inhibitory coreceptor on the surface of B-cells and inhibits B-cell receptor induced signaling, characterized by inhibition of the calcium mobilization and cellular activation. Mechanistically, the immunoreceptor tyrosine-based inhibitory motif domain is phosphorylated by the Src kinase LYN, which in turn leads to the recruitment of the protein tyrosine phosphatase 1/PTPN6, leading to the negative regulation of BCR signaling. If this negative signaling from is of sufficient strength, apoptosis of the B-cell can be induced.</text>
</comment>
<feature type="transmembrane region" description="Helical" evidence="6">
    <location>
        <begin position="597"/>
        <end position="616"/>
    </location>
</feature>
<feature type="chain" id="PRO_5028159991" description="B-cell receptor CD22" evidence="7">
    <location>
        <begin position="28"/>
        <end position="663"/>
    </location>
</feature>
<accession>A0A6P8TWA5</accession>
<evidence type="ECO:0000256" key="4">
    <source>
        <dbReference type="ARBA" id="ARBA00046458"/>
    </source>
</evidence>
<dbReference type="AlphaFoldDB" id="A0A6P8TWA5"/>
<dbReference type="Proteomes" id="UP000515161">
    <property type="component" value="Unplaced"/>
</dbReference>
<feature type="domain" description="Ig-like" evidence="8">
    <location>
        <begin position="142"/>
        <end position="220"/>
    </location>
</feature>
<dbReference type="SUPFAM" id="SSF48726">
    <property type="entry name" value="Immunoglobulin"/>
    <property type="match status" value="5"/>
</dbReference>
<dbReference type="SMART" id="SM00409">
    <property type="entry name" value="IG"/>
    <property type="match status" value="4"/>
</dbReference>
<dbReference type="InterPro" id="IPR007110">
    <property type="entry name" value="Ig-like_dom"/>
</dbReference>
<dbReference type="GeneID" id="117540284"/>
<dbReference type="SMART" id="SM00408">
    <property type="entry name" value="IGc2"/>
    <property type="match status" value="2"/>
</dbReference>
<dbReference type="InterPro" id="IPR013783">
    <property type="entry name" value="Ig-like_fold"/>
</dbReference>
<keyword evidence="9" id="KW-1185">Reference proteome</keyword>
<evidence type="ECO:0000259" key="8">
    <source>
        <dbReference type="PROSITE" id="PS50835"/>
    </source>
</evidence>
<dbReference type="InterPro" id="IPR036179">
    <property type="entry name" value="Ig-like_dom_sf"/>
</dbReference>
<evidence type="ECO:0000256" key="3">
    <source>
        <dbReference type="ARBA" id="ARBA00045430"/>
    </source>
</evidence>
<feature type="domain" description="Ig-like" evidence="8">
    <location>
        <begin position="507"/>
        <end position="587"/>
    </location>
</feature>
<keyword evidence="6" id="KW-0472">Membrane</keyword>